<name>A0A1R2AMU4_9CILI</name>
<dbReference type="OrthoDB" id="26525at2759"/>
<sequence length="102" mass="12385">MEKHEMKLNTNELRQLRLVMDEFFRKGSDIKLREMFRFYDRNENGRIDLAELKSVMEQVSQGRVGDEDIRLMMQEADTNKNGTIEYPEFCEIMLKYRRNHSF</sequence>
<feature type="domain" description="EF-hand" evidence="3">
    <location>
        <begin position="27"/>
        <end position="62"/>
    </location>
</feature>
<dbReference type="InterPro" id="IPR002048">
    <property type="entry name" value="EF_hand_dom"/>
</dbReference>
<dbReference type="PANTHER" id="PTHR23050">
    <property type="entry name" value="CALCIUM BINDING PROTEIN"/>
    <property type="match status" value="1"/>
</dbReference>
<dbReference type="InterPro" id="IPR050145">
    <property type="entry name" value="Centrin_CML-like"/>
</dbReference>
<keyword evidence="1" id="KW-0677">Repeat</keyword>
<dbReference type="GO" id="GO:0005509">
    <property type="term" value="F:calcium ion binding"/>
    <property type="evidence" value="ECO:0007669"/>
    <property type="project" value="InterPro"/>
</dbReference>
<dbReference type="EMBL" id="MPUH01001919">
    <property type="protein sequence ID" value="OMJ65842.1"/>
    <property type="molecule type" value="Genomic_DNA"/>
</dbReference>
<dbReference type="CDD" id="cd00051">
    <property type="entry name" value="EFh"/>
    <property type="match status" value="1"/>
</dbReference>
<dbReference type="InterPro" id="IPR011992">
    <property type="entry name" value="EF-hand-dom_pair"/>
</dbReference>
<dbReference type="InterPro" id="IPR018247">
    <property type="entry name" value="EF_Hand_1_Ca_BS"/>
</dbReference>
<feature type="domain" description="EF-hand" evidence="3">
    <location>
        <begin position="64"/>
        <end position="99"/>
    </location>
</feature>
<evidence type="ECO:0000259" key="3">
    <source>
        <dbReference type="PROSITE" id="PS50222"/>
    </source>
</evidence>
<evidence type="ECO:0000256" key="1">
    <source>
        <dbReference type="ARBA" id="ARBA00022737"/>
    </source>
</evidence>
<dbReference type="AlphaFoldDB" id="A0A1R2AMU4"/>
<dbReference type="Proteomes" id="UP000187209">
    <property type="component" value="Unassembled WGS sequence"/>
</dbReference>
<evidence type="ECO:0000313" key="5">
    <source>
        <dbReference type="Proteomes" id="UP000187209"/>
    </source>
</evidence>
<dbReference type="PROSITE" id="PS50222">
    <property type="entry name" value="EF_HAND_2"/>
    <property type="match status" value="2"/>
</dbReference>
<reference evidence="4 5" key="1">
    <citation type="submission" date="2016-11" db="EMBL/GenBank/DDBJ databases">
        <title>The macronuclear genome of Stentor coeruleus: a giant cell with tiny introns.</title>
        <authorList>
            <person name="Slabodnick M."/>
            <person name="Ruby J.G."/>
            <person name="Reiff S.B."/>
            <person name="Swart E.C."/>
            <person name="Gosai S."/>
            <person name="Prabakaran S."/>
            <person name="Witkowska E."/>
            <person name="Larue G.E."/>
            <person name="Fisher S."/>
            <person name="Freeman R.M."/>
            <person name="Gunawardena J."/>
            <person name="Chu W."/>
            <person name="Stover N.A."/>
            <person name="Gregory B.D."/>
            <person name="Nowacki M."/>
            <person name="Derisi J."/>
            <person name="Roy S.W."/>
            <person name="Marshall W.F."/>
            <person name="Sood P."/>
        </authorList>
    </citation>
    <scope>NUCLEOTIDE SEQUENCE [LARGE SCALE GENOMIC DNA]</scope>
    <source>
        <strain evidence="4">WM001</strain>
    </source>
</reference>
<proteinExistence type="predicted"/>
<evidence type="ECO:0000313" key="4">
    <source>
        <dbReference type="EMBL" id="OMJ65842.1"/>
    </source>
</evidence>
<dbReference type="FunFam" id="1.10.238.10:FF:000003">
    <property type="entry name" value="Calmodulin A"/>
    <property type="match status" value="1"/>
</dbReference>
<dbReference type="SMART" id="SM00054">
    <property type="entry name" value="EFh"/>
    <property type="match status" value="2"/>
</dbReference>
<dbReference type="Gene3D" id="1.10.238.10">
    <property type="entry name" value="EF-hand"/>
    <property type="match status" value="1"/>
</dbReference>
<keyword evidence="5" id="KW-1185">Reference proteome</keyword>
<accession>A0A1R2AMU4</accession>
<dbReference type="SUPFAM" id="SSF47473">
    <property type="entry name" value="EF-hand"/>
    <property type="match status" value="1"/>
</dbReference>
<gene>
    <name evidence="4" type="ORF">SteCoe_37541</name>
</gene>
<organism evidence="4 5">
    <name type="scientific">Stentor coeruleus</name>
    <dbReference type="NCBI Taxonomy" id="5963"/>
    <lineage>
        <taxon>Eukaryota</taxon>
        <taxon>Sar</taxon>
        <taxon>Alveolata</taxon>
        <taxon>Ciliophora</taxon>
        <taxon>Postciliodesmatophora</taxon>
        <taxon>Heterotrichea</taxon>
        <taxon>Heterotrichida</taxon>
        <taxon>Stentoridae</taxon>
        <taxon>Stentor</taxon>
    </lineage>
</organism>
<evidence type="ECO:0000256" key="2">
    <source>
        <dbReference type="ARBA" id="ARBA00022837"/>
    </source>
</evidence>
<protein>
    <recommendedName>
        <fullName evidence="3">EF-hand domain-containing protein</fullName>
    </recommendedName>
</protein>
<dbReference type="PROSITE" id="PS00018">
    <property type="entry name" value="EF_HAND_1"/>
    <property type="match status" value="2"/>
</dbReference>
<dbReference type="Pfam" id="PF13499">
    <property type="entry name" value="EF-hand_7"/>
    <property type="match status" value="1"/>
</dbReference>
<comment type="caution">
    <text evidence="4">The sequence shown here is derived from an EMBL/GenBank/DDBJ whole genome shotgun (WGS) entry which is preliminary data.</text>
</comment>
<keyword evidence="2" id="KW-0106">Calcium</keyword>